<reference evidence="4 5" key="1">
    <citation type="submission" date="2019-02" db="EMBL/GenBank/DDBJ databases">
        <title>Deep-cultivation of Planctomycetes and their phenomic and genomic characterization uncovers novel biology.</title>
        <authorList>
            <person name="Wiegand S."/>
            <person name="Jogler M."/>
            <person name="Boedeker C."/>
            <person name="Pinto D."/>
            <person name="Vollmers J."/>
            <person name="Rivas-Marin E."/>
            <person name="Kohn T."/>
            <person name="Peeters S.H."/>
            <person name="Heuer A."/>
            <person name="Rast P."/>
            <person name="Oberbeckmann S."/>
            <person name="Bunk B."/>
            <person name="Jeske O."/>
            <person name="Meyerdierks A."/>
            <person name="Storesund J.E."/>
            <person name="Kallscheuer N."/>
            <person name="Luecker S."/>
            <person name="Lage O.M."/>
            <person name="Pohl T."/>
            <person name="Merkel B.J."/>
            <person name="Hornburger P."/>
            <person name="Mueller R.-W."/>
            <person name="Bruemmer F."/>
            <person name="Labrenz M."/>
            <person name="Spormann A.M."/>
            <person name="Op den Camp H."/>
            <person name="Overmann J."/>
            <person name="Amann R."/>
            <person name="Jetten M.S.M."/>
            <person name="Mascher T."/>
            <person name="Medema M.H."/>
            <person name="Devos D.P."/>
            <person name="Kaster A.-K."/>
            <person name="Ovreas L."/>
            <person name="Rohde M."/>
            <person name="Galperin M.Y."/>
            <person name="Jogler C."/>
        </authorList>
    </citation>
    <scope>NUCLEOTIDE SEQUENCE [LARGE SCALE GENOMIC DNA]</scope>
    <source>
        <strain evidence="4 5">Pan181</strain>
    </source>
</reference>
<keyword evidence="5" id="KW-1185">Reference proteome</keyword>
<organism evidence="4 5">
    <name type="scientific">Aeoliella mucimassa</name>
    <dbReference type="NCBI Taxonomy" id="2527972"/>
    <lineage>
        <taxon>Bacteria</taxon>
        <taxon>Pseudomonadati</taxon>
        <taxon>Planctomycetota</taxon>
        <taxon>Planctomycetia</taxon>
        <taxon>Pirellulales</taxon>
        <taxon>Lacipirellulaceae</taxon>
        <taxon>Aeoliella</taxon>
    </lineage>
</organism>
<name>A0A518AMZ1_9BACT</name>
<feature type="domain" description="Pyrrolo-quinoline quinone repeat" evidence="3">
    <location>
        <begin position="436"/>
        <end position="562"/>
    </location>
</feature>
<feature type="domain" description="Pyrrolo-quinoline quinone repeat" evidence="3">
    <location>
        <begin position="1183"/>
        <end position="1434"/>
    </location>
</feature>
<dbReference type="RefSeq" id="WP_197529154.1">
    <property type="nucleotide sequence ID" value="NZ_CP036278.1"/>
</dbReference>
<dbReference type="InterPro" id="IPR011047">
    <property type="entry name" value="Quinoprotein_ADH-like_sf"/>
</dbReference>
<keyword evidence="1" id="KW-0802">TPR repeat</keyword>
<dbReference type="Gene3D" id="2.130.10.10">
    <property type="entry name" value="YVTN repeat-like/Quinoprotein amine dehydrogenase"/>
    <property type="match status" value="3"/>
</dbReference>
<feature type="repeat" description="TPR" evidence="1">
    <location>
        <begin position="753"/>
        <end position="786"/>
    </location>
</feature>
<dbReference type="InterPro" id="IPR002372">
    <property type="entry name" value="PQQ_rpt_dom"/>
</dbReference>
<dbReference type="EMBL" id="CP036278">
    <property type="protein sequence ID" value="QDU56066.1"/>
    <property type="molecule type" value="Genomic_DNA"/>
</dbReference>
<evidence type="ECO:0000313" key="4">
    <source>
        <dbReference type="EMBL" id="QDU56066.1"/>
    </source>
</evidence>
<dbReference type="SMART" id="SM00564">
    <property type="entry name" value="PQQ"/>
    <property type="match status" value="6"/>
</dbReference>
<gene>
    <name evidence="4" type="ORF">Pan181_22690</name>
</gene>
<dbReference type="Gene3D" id="1.25.40.10">
    <property type="entry name" value="Tetratricopeptide repeat domain"/>
    <property type="match status" value="1"/>
</dbReference>
<dbReference type="InterPro" id="IPR011990">
    <property type="entry name" value="TPR-like_helical_dom_sf"/>
</dbReference>
<dbReference type="Pfam" id="PF13360">
    <property type="entry name" value="PQQ_2"/>
    <property type="match status" value="2"/>
</dbReference>
<sequence length="1524" mass="167470">MVAINGVPVTVIAQVVPAQDAGDEVAEEPEEASDLHSLYYSAHLPTNRRLSQDLRQAKQLIDAGRYSEALPLIDRVLEAEEDNFELASSRGADDVVQGLKQYVQKLLSELPPAGVAALELDQGVKARRELDAAVSAGEIAELARIARRYPMTEAAVEARLMLAQMNLDKGHYDTAAGVYEQLLGWSKAAQRYSPLIAARLAWCNAAMGNTQGLNRSIERLRAMKSPSERAELARLLGTDNTENWLTELKTYAAQPSRLPMPAGWLVDGRSASRNPLVNVSPVPHLWPAWEARTVKETNVAERLQSRVDWQHRHGAAWGLVSSPVAVGNHVVIRTPTNLVAIDWQTGRRVWETRPDSVEDDKNTIQLQYQSNNNQSIVALDATDQRLWLDSVYGAISSDGQRVYAIRNLESINMRSANRYRVQGLFRTGQEFEEPGNTLTAFDLRTEGKRVWEINGENNKELTGCFFLGPPLAEGDSLFVIAEFVNSIHLIQLNARTGELEWKQPLANLERSVLLDVGRRLAGATPTLAGGLVLCPTGAGSVVAVDPIDRSLRWVFRFEVDESVANRNNLRQTFGVYQPRLTTGWQRNRVLVTDGSVLITAPECEDLYCLDLYTGEKQWSLERGSLTQLVGVADETVVLAGGTQFSLVELESGKPASGESDIKLPEEVAIAGTALLSKGEVVAPLSNSQVVVIDLSKREIAYTLDLRECDAIGNLAYHRGSILSQSATTLTKFDRLELLEEQLAAAEADNQVTAESLRIGGELAWANDELDQAIQLLQESYRMTPNDPLIRHRLTSALVEAMRADYTRFGSYTQLLEELSTDTRQRLELYRFSTDGALAAGDATAAFAFLREIYAIDLDDMVDLGPEHTVQSERWFAERLSRVWHLADEALQQDISDEIHRLDLQAKSDELMQQSSRLVRYFGAIPAGRDIRIHLASEWSKVGRLAEAELIMLSPELEERNAQWSAPDALAIAAVPGNNSPDYDPHNWLGSNLRDYYSWPDGQVTSDITNGRATPVTSTNSVPYNRGRNTPTLRTEVSSQTCGVELAGPNLLAIAHAGVPQLFAWNPLGELTHGVPLPMAGLQNSNSTEELRSIRFGHFIVLGLNNEVATIDLRPNPGEQGMRLWATDPDPRMRAQTLRMIQLQNRGLVQGAFIPSQADMNTESNSPSGELCHASPLGVVLRKDDQVSCYNPADGQLVWSRQGLPTGGTCFGDSHHLLMQAEGEIEGVVISMIDGSTIGEWRSPEGKRQLTVGRNLVVSLYKSGHRQIQVIDTLTSEVLVEREYSSTTKVASFASKLLAAMDSEGHLEVIDCESGSVLFERDLEPEQGLESIHPLLCGDLLVVGTNSKSAAEYNTAGNRPMDNAPLLTGHVYALDPTTGEPRWSQPATVKGQGLWMLQPTGSPVLVFVSRYADDNTSNQSGNTHLLCLDKRTGRSLFRDNGLREVQNQPMAMRINHGKVPAVEIDLRQSQVTLEFTDAPRAPEPVALAEVEGAQKSLSAGIFGLLRRSLGGSLNDSPSGDVDVDD</sequence>
<dbReference type="PROSITE" id="PS50005">
    <property type="entry name" value="TPR"/>
    <property type="match status" value="1"/>
</dbReference>
<dbReference type="InterPro" id="IPR019734">
    <property type="entry name" value="TPR_rpt"/>
</dbReference>
<evidence type="ECO:0000313" key="5">
    <source>
        <dbReference type="Proteomes" id="UP000315750"/>
    </source>
</evidence>
<evidence type="ECO:0000259" key="3">
    <source>
        <dbReference type="Pfam" id="PF13360"/>
    </source>
</evidence>
<accession>A0A518AMZ1</accession>
<dbReference type="PANTHER" id="PTHR34512:SF30">
    <property type="entry name" value="OUTER MEMBRANE PROTEIN ASSEMBLY FACTOR BAMB"/>
    <property type="match status" value="1"/>
</dbReference>
<dbReference type="PANTHER" id="PTHR34512">
    <property type="entry name" value="CELL SURFACE PROTEIN"/>
    <property type="match status" value="1"/>
</dbReference>
<dbReference type="KEGG" id="amuc:Pan181_22690"/>
<dbReference type="InterPro" id="IPR018391">
    <property type="entry name" value="PQQ_b-propeller_rpt"/>
</dbReference>
<protein>
    <submittedName>
        <fullName evidence="4">Outer membrane biogenesis protein BamB</fullName>
    </submittedName>
</protein>
<dbReference type="SUPFAM" id="SSF50998">
    <property type="entry name" value="Quinoprotein alcohol dehydrogenase-like"/>
    <property type="match status" value="2"/>
</dbReference>
<evidence type="ECO:0000256" key="2">
    <source>
        <dbReference type="SAM" id="MobiDB-lite"/>
    </source>
</evidence>
<feature type="region of interest" description="Disordered" evidence="2">
    <location>
        <begin position="1007"/>
        <end position="1030"/>
    </location>
</feature>
<evidence type="ECO:0000256" key="1">
    <source>
        <dbReference type="PROSITE-ProRule" id="PRU00339"/>
    </source>
</evidence>
<proteinExistence type="predicted"/>
<dbReference type="Proteomes" id="UP000315750">
    <property type="component" value="Chromosome"/>
</dbReference>
<dbReference type="InterPro" id="IPR015943">
    <property type="entry name" value="WD40/YVTN_repeat-like_dom_sf"/>
</dbReference>